<name>A0A9X2SML4_9PSEU</name>
<accession>A0A9X2SML4</accession>
<evidence type="ECO:0000313" key="3">
    <source>
        <dbReference type="Proteomes" id="UP001144096"/>
    </source>
</evidence>
<evidence type="ECO:0000313" key="2">
    <source>
        <dbReference type="EMBL" id="MCR6485695.1"/>
    </source>
</evidence>
<sequence>MIKRALTGLAAAIISTAACGALAAPAATAATDGGPGKPKTVCVWIWSGGPPQCKKLE</sequence>
<dbReference type="Proteomes" id="UP001144096">
    <property type="component" value="Unassembled WGS sequence"/>
</dbReference>
<dbReference type="PROSITE" id="PS51257">
    <property type="entry name" value="PROKAR_LIPOPROTEIN"/>
    <property type="match status" value="1"/>
</dbReference>
<dbReference type="EMBL" id="JAMXQV010000012">
    <property type="protein sequence ID" value="MCR6485695.1"/>
    <property type="molecule type" value="Genomic_DNA"/>
</dbReference>
<comment type="caution">
    <text evidence="2">The sequence shown here is derived from an EMBL/GenBank/DDBJ whole genome shotgun (WGS) entry which is preliminary data.</text>
</comment>
<dbReference type="RefSeq" id="WP_257922279.1">
    <property type="nucleotide sequence ID" value="NZ_JAMXQV010000012.1"/>
</dbReference>
<dbReference type="AlphaFoldDB" id="A0A9X2SML4"/>
<keyword evidence="3" id="KW-1185">Reference proteome</keyword>
<keyword evidence="1" id="KW-0732">Signal</keyword>
<evidence type="ECO:0000256" key="1">
    <source>
        <dbReference type="SAM" id="SignalP"/>
    </source>
</evidence>
<reference evidence="2" key="1">
    <citation type="submission" date="2022-06" db="EMBL/GenBank/DDBJ databases">
        <title>Amycolatopsis iheyaensis sp. nov., a new species of the genus Amycolatopsis isolated from soil in Iheya island, Japan.</title>
        <authorList>
            <person name="Ngamcharungchit C."/>
            <person name="Kanto H."/>
            <person name="Take A."/>
            <person name="Intra B."/>
            <person name="Matsumoto A."/>
            <person name="Panbangred W."/>
            <person name="Inahashi Y."/>
        </authorList>
    </citation>
    <scope>NUCLEOTIDE SEQUENCE</scope>
    <source>
        <strain evidence="2">OK19-0408</strain>
    </source>
</reference>
<proteinExistence type="predicted"/>
<feature type="signal peptide" evidence="1">
    <location>
        <begin position="1"/>
        <end position="23"/>
    </location>
</feature>
<organism evidence="2 3">
    <name type="scientific">Amycolatopsis iheyensis</name>
    <dbReference type="NCBI Taxonomy" id="2945988"/>
    <lineage>
        <taxon>Bacteria</taxon>
        <taxon>Bacillati</taxon>
        <taxon>Actinomycetota</taxon>
        <taxon>Actinomycetes</taxon>
        <taxon>Pseudonocardiales</taxon>
        <taxon>Pseudonocardiaceae</taxon>
        <taxon>Amycolatopsis</taxon>
    </lineage>
</organism>
<protein>
    <submittedName>
        <fullName evidence="2">Uncharacterized protein</fullName>
    </submittedName>
</protein>
<feature type="chain" id="PRO_5040793378" evidence="1">
    <location>
        <begin position="24"/>
        <end position="57"/>
    </location>
</feature>
<gene>
    <name evidence="2" type="ORF">M8542_22990</name>
</gene>